<dbReference type="EMBL" id="GIFC01001165">
    <property type="protein sequence ID" value="MXU83248.1"/>
    <property type="molecule type" value="Transcribed_RNA"/>
</dbReference>
<accession>A0A6B0TVA6</accession>
<evidence type="ECO:0000313" key="1">
    <source>
        <dbReference type="EMBL" id="MXU83248.1"/>
    </source>
</evidence>
<sequence>MSLSSIAFHMTPVSAAVDCVRKLKRRFLNAILSTGVGTFCEWSVHRNERCTIDEHGVRSQGACQFSRDNCFFGL</sequence>
<reference evidence="1" key="1">
    <citation type="submission" date="2019-12" db="EMBL/GenBank/DDBJ databases">
        <title>An insight into the sialome of adult female Ixodes ricinus ticks feeding for 6 days.</title>
        <authorList>
            <person name="Perner J."/>
            <person name="Ribeiro J.M.C."/>
        </authorList>
    </citation>
    <scope>NUCLEOTIDE SEQUENCE</scope>
    <source>
        <strain evidence="1">Semi-engorged</strain>
        <tissue evidence="1">Salivary glands</tissue>
    </source>
</reference>
<organism evidence="1">
    <name type="scientific">Ixodes ricinus</name>
    <name type="common">Common tick</name>
    <name type="synonym">Acarus ricinus</name>
    <dbReference type="NCBI Taxonomy" id="34613"/>
    <lineage>
        <taxon>Eukaryota</taxon>
        <taxon>Metazoa</taxon>
        <taxon>Ecdysozoa</taxon>
        <taxon>Arthropoda</taxon>
        <taxon>Chelicerata</taxon>
        <taxon>Arachnida</taxon>
        <taxon>Acari</taxon>
        <taxon>Parasitiformes</taxon>
        <taxon>Ixodida</taxon>
        <taxon>Ixodoidea</taxon>
        <taxon>Ixodidae</taxon>
        <taxon>Ixodinae</taxon>
        <taxon>Ixodes</taxon>
    </lineage>
</organism>
<dbReference type="AlphaFoldDB" id="A0A6B0TVA6"/>
<protein>
    <submittedName>
        <fullName evidence="1">Uncharacterized protein</fullName>
    </submittedName>
</protein>
<name>A0A6B0TVA6_IXORI</name>
<proteinExistence type="predicted"/>